<name>A0A2N5DKU7_9CAUL</name>
<proteinExistence type="predicted"/>
<dbReference type="AlphaFoldDB" id="A0A2N5DKU7"/>
<sequence length="164" mass="17075">MFPIEIETLARLLIDEAREKKLRLAAVESCTGGLVAGSICAISGASDVFERGFVTYTNRAKSEMVGVPGDLIADNGAVSEPVARMMAEGGLANSNAHVAVAITGIAGPGGGTPMKPVGTVHFAVARATRSVVHRHEHFEGLPREGVQLAAIRTALEMLREAVAS</sequence>
<feature type="domain" description="CinA C-terminal" evidence="1">
    <location>
        <begin position="7"/>
        <end position="161"/>
    </location>
</feature>
<evidence type="ECO:0000259" key="1">
    <source>
        <dbReference type="Pfam" id="PF02464"/>
    </source>
</evidence>
<evidence type="ECO:0000313" key="2">
    <source>
        <dbReference type="EMBL" id="PLR26692.1"/>
    </source>
</evidence>
<dbReference type="SUPFAM" id="SSF142433">
    <property type="entry name" value="CinA-like"/>
    <property type="match status" value="1"/>
</dbReference>
<evidence type="ECO:0000313" key="3">
    <source>
        <dbReference type="Proteomes" id="UP000234479"/>
    </source>
</evidence>
<reference evidence="2 3" key="1">
    <citation type="submission" date="2017-12" db="EMBL/GenBank/DDBJ databases">
        <title>The genome sequence of Caulobacter sp. 410.</title>
        <authorList>
            <person name="Gao J."/>
            <person name="Mao X."/>
            <person name="Sun J."/>
        </authorList>
    </citation>
    <scope>NUCLEOTIDE SEQUENCE [LARGE SCALE GENOMIC DNA]</scope>
    <source>
        <strain evidence="2 3">410</strain>
    </source>
</reference>
<dbReference type="Pfam" id="PF02464">
    <property type="entry name" value="CinA"/>
    <property type="match status" value="1"/>
</dbReference>
<dbReference type="EMBL" id="PJRS01000018">
    <property type="protein sequence ID" value="PLR26692.1"/>
    <property type="molecule type" value="Genomic_DNA"/>
</dbReference>
<dbReference type="NCBIfam" id="TIGR00199">
    <property type="entry name" value="PncC_domain"/>
    <property type="match status" value="1"/>
</dbReference>
<dbReference type="OrthoDB" id="9801454at2"/>
<organism evidence="2 3">
    <name type="scientific">Caulobacter zeae</name>
    <dbReference type="NCBI Taxonomy" id="2055137"/>
    <lineage>
        <taxon>Bacteria</taxon>
        <taxon>Pseudomonadati</taxon>
        <taxon>Pseudomonadota</taxon>
        <taxon>Alphaproteobacteria</taxon>
        <taxon>Caulobacterales</taxon>
        <taxon>Caulobacteraceae</taxon>
        <taxon>Caulobacter</taxon>
    </lineage>
</organism>
<accession>A0A2N5DKU7</accession>
<gene>
    <name evidence="2" type="ORF">SGCZBJ_10200</name>
</gene>
<dbReference type="InterPro" id="IPR036653">
    <property type="entry name" value="CinA-like_C"/>
</dbReference>
<dbReference type="Proteomes" id="UP000234479">
    <property type="component" value="Unassembled WGS sequence"/>
</dbReference>
<dbReference type="RefSeq" id="WP_101717888.1">
    <property type="nucleotide sequence ID" value="NZ_PJRS01000018.1"/>
</dbReference>
<keyword evidence="3" id="KW-1185">Reference proteome</keyword>
<comment type="caution">
    <text evidence="2">The sequence shown here is derived from an EMBL/GenBank/DDBJ whole genome shotgun (WGS) entry which is preliminary data.</text>
</comment>
<dbReference type="Gene3D" id="3.90.950.20">
    <property type="entry name" value="CinA-like"/>
    <property type="match status" value="1"/>
</dbReference>
<dbReference type="InterPro" id="IPR008136">
    <property type="entry name" value="CinA_C"/>
</dbReference>
<protein>
    <submittedName>
        <fullName evidence="2">Damage-inducible protein CinA</fullName>
    </submittedName>
</protein>